<keyword evidence="3" id="KW-1185">Reference proteome</keyword>
<reference evidence="2" key="1">
    <citation type="journal article" date="2020" name="Stud. Mycol.">
        <title>101 Dothideomycetes genomes: a test case for predicting lifestyles and emergence of pathogens.</title>
        <authorList>
            <person name="Haridas S."/>
            <person name="Albert R."/>
            <person name="Binder M."/>
            <person name="Bloem J."/>
            <person name="Labutti K."/>
            <person name="Salamov A."/>
            <person name="Andreopoulos B."/>
            <person name="Baker S."/>
            <person name="Barry K."/>
            <person name="Bills G."/>
            <person name="Bluhm B."/>
            <person name="Cannon C."/>
            <person name="Castanera R."/>
            <person name="Culley D."/>
            <person name="Daum C."/>
            <person name="Ezra D."/>
            <person name="Gonzalez J."/>
            <person name="Henrissat B."/>
            <person name="Kuo A."/>
            <person name="Liang C."/>
            <person name="Lipzen A."/>
            <person name="Lutzoni F."/>
            <person name="Magnuson J."/>
            <person name="Mondo S."/>
            <person name="Nolan M."/>
            <person name="Ohm R."/>
            <person name="Pangilinan J."/>
            <person name="Park H.-J."/>
            <person name="Ramirez L."/>
            <person name="Alfaro M."/>
            <person name="Sun H."/>
            <person name="Tritt A."/>
            <person name="Yoshinaga Y."/>
            <person name="Zwiers L.-H."/>
            <person name="Turgeon B."/>
            <person name="Goodwin S."/>
            <person name="Spatafora J."/>
            <person name="Crous P."/>
            <person name="Grigoriev I."/>
        </authorList>
    </citation>
    <scope>NUCLEOTIDE SEQUENCE</scope>
    <source>
        <strain evidence="2">ATCC 36951</strain>
    </source>
</reference>
<accession>A0A6A6CES5</accession>
<dbReference type="AlphaFoldDB" id="A0A6A6CES5"/>
<dbReference type="Proteomes" id="UP000799537">
    <property type="component" value="Unassembled WGS sequence"/>
</dbReference>
<dbReference type="GeneID" id="54560993"/>
<dbReference type="EMBL" id="ML993605">
    <property type="protein sequence ID" value="KAF2164159.1"/>
    <property type="molecule type" value="Genomic_DNA"/>
</dbReference>
<dbReference type="PANTHER" id="PTHR43736">
    <property type="entry name" value="ADP-RIBOSE PYROPHOSPHATASE"/>
    <property type="match status" value="1"/>
</dbReference>
<dbReference type="InterPro" id="IPR015797">
    <property type="entry name" value="NUDIX_hydrolase-like_dom_sf"/>
</dbReference>
<dbReference type="Pfam" id="PF00293">
    <property type="entry name" value="NUDIX"/>
    <property type="match status" value="1"/>
</dbReference>
<dbReference type="SUPFAM" id="SSF55811">
    <property type="entry name" value="Nudix"/>
    <property type="match status" value="1"/>
</dbReference>
<dbReference type="InterPro" id="IPR000086">
    <property type="entry name" value="NUDIX_hydrolase_dom"/>
</dbReference>
<protein>
    <recommendedName>
        <fullName evidence="1">Nudix hydrolase domain-containing protein</fullName>
    </recommendedName>
</protein>
<gene>
    <name evidence="2" type="ORF">M409DRAFT_25505</name>
</gene>
<evidence type="ECO:0000313" key="2">
    <source>
        <dbReference type="EMBL" id="KAF2164159.1"/>
    </source>
</evidence>
<dbReference type="RefSeq" id="XP_033665048.1">
    <property type="nucleotide sequence ID" value="XM_033807721.1"/>
</dbReference>
<dbReference type="PROSITE" id="PS51462">
    <property type="entry name" value="NUDIX"/>
    <property type="match status" value="1"/>
</dbReference>
<feature type="domain" description="Nudix hydrolase" evidence="1">
    <location>
        <begin position="34"/>
        <end position="182"/>
    </location>
</feature>
<dbReference type="Gene3D" id="3.90.79.10">
    <property type="entry name" value="Nucleoside Triphosphate Pyrophosphohydrolase"/>
    <property type="match status" value="1"/>
</dbReference>
<evidence type="ECO:0000313" key="3">
    <source>
        <dbReference type="Proteomes" id="UP000799537"/>
    </source>
</evidence>
<organism evidence="2 3">
    <name type="scientific">Zasmidium cellare ATCC 36951</name>
    <dbReference type="NCBI Taxonomy" id="1080233"/>
    <lineage>
        <taxon>Eukaryota</taxon>
        <taxon>Fungi</taxon>
        <taxon>Dikarya</taxon>
        <taxon>Ascomycota</taxon>
        <taxon>Pezizomycotina</taxon>
        <taxon>Dothideomycetes</taxon>
        <taxon>Dothideomycetidae</taxon>
        <taxon>Mycosphaerellales</taxon>
        <taxon>Mycosphaerellaceae</taxon>
        <taxon>Zasmidium</taxon>
    </lineage>
</organism>
<sequence>MTERSTSGFDYDPSLEDFAVSKEAYLGSRPNASYEFIATAAIVVDTKSSGGPRILLLQRAASDSNPNKWEPPGGACDDEDESILHAAARELREEAGLEAAHIDGAVGDPHLFVSRSGKRVCQFNFAIQVQAENGGPTSVKLDPQEHQNFVWATEDEVKAKFAGGVDLDFTSTEVERTILLAFEYFRRKTTP</sequence>
<proteinExistence type="predicted"/>
<dbReference type="CDD" id="cd02883">
    <property type="entry name" value="NUDIX_Hydrolase"/>
    <property type="match status" value="1"/>
</dbReference>
<evidence type="ECO:0000259" key="1">
    <source>
        <dbReference type="PROSITE" id="PS51462"/>
    </source>
</evidence>
<name>A0A6A6CES5_ZASCE</name>
<dbReference type="PANTHER" id="PTHR43736:SF1">
    <property type="entry name" value="DIHYDRONEOPTERIN TRIPHOSPHATE DIPHOSPHATASE"/>
    <property type="match status" value="1"/>
</dbReference>
<dbReference type="OrthoDB" id="276276at2759"/>